<proteinExistence type="inferred from homology"/>
<protein>
    <recommendedName>
        <fullName evidence="7">Flavin-containing monooxygenase</fullName>
    </recommendedName>
</protein>
<evidence type="ECO:0008006" key="7">
    <source>
        <dbReference type="Google" id="ProtNLM"/>
    </source>
</evidence>
<keyword evidence="6" id="KW-1185">Reference proteome</keyword>
<dbReference type="Pfam" id="PF00743">
    <property type="entry name" value="FMO-like"/>
    <property type="match status" value="1"/>
</dbReference>
<reference evidence="5" key="1">
    <citation type="submission" date="2021-10" db="EMBL/GenBank/DDBJ databases">
        <title>De novo Genome Assembly of Clathrus columnatus (Basidiomycota, Fungi) Using Illumina and Nanopore Sequence Data.</title>
        <authorList>
            <person name="Ogiso-Tanaka E."/>
            <person name="Itagaki H."/>
            <person name="Hosoya T."/>
            <person name="Hosaka K."/>
        </authorList>
    </citation>
    <scope>NUCLEOTIDE SEQUENCE</scope>
    <source>
        <strain evidence="5">MO-923</strain>
    </source>
</reference>
<dbReference type="SUPFAM" id="SSF51905">
    <property type="entry name" value="FAD/NAD(P)-binding domain"/>
    <property type="match status" value="1"/>
</dbReference>
<dbReference type="PANTHER" id="PTHR42877:SF7">
    <property type="entry name" value="FLAVIN-BINDING MONOOXYGENASE-RELATED"/>
    <property type="match status" value="1"/>
</dbReference>
<comment type="caution">
    <text evidence="5">The sequence shown here is derived from an EMBL/GenBank/DDBJ whole genome shotgun (WGS) entry which is preliminary data.</text>
</comment>
<dbReference type="Pfam" id="PF13450">
    <property type="entry name" value="NAD_binding_8"/>
    <property type="match status" value="1"/>
</dbReference>
<comment type="similarity">
    <text evidence="1">Belongs to the FAD-binding monooxygenase family.</text>
</comment>
<evidence type="ECO:0000313" key="5">
    <source>
        <dbReference type="EMBL" id="GJJ16031.1"/>
    </source>
</evidence>
<dbReference type="EMBL" id="BPWL01000012">
    <property type="protein sequence ID" value="GJJ16031.1"/>
    <property type="molecule type" value="Genomic_DNA"/>
</dbReference>
<gene>
    <name evidence="5" type="ORF">Clacol_010310</name>
</gene>
<keyword evidence="2" id="KW-0285">Flavoprotein</keyword>
<dbReference type="Gene3D" id="3.50.50.60">
    <property type="entry name" value="FAD/NAD(P)-binding domain"/>
    <property type="match status" value="2"/>
</dbReference>
<dbReference type="InterPro" id="IPR036188">
    <property type="entry name" value="FAD/NAD-bd_sf"/>
</dbReference>
<evidence type="ECO:0000256" key="2">
    <source>
        <dbReference type="ARBA" id="ARBA00022630"/>
    </source>
</evidence>
<dbReference type="InterPro" id="IPR020946">
    <property type="entry name" value="Flavin_mOase-like"/>
</dbReference>
<dbReference type="AlphaFoldDB" id="A0AAV5ATD5"/>
<evidence type="ECO:0000313" key="6">
    <source>
        <dbReference type="Proteomes" id="UP001050691"/>
    </source>
</evidence>
<dbReference type="GO" id="GO:0050661">
    <property type="term" value="F:NADP binding"/>
    <property type="evidence" value="ECO:0007669"/>
    <property type="project" value="InterPro"/>
</dbReference>
<sequence length="557" mass="63113">MTTEPIQTHSTAVNGVHINGVINHPDISYQLGDFAIDEYRPVRIAVIGAGYSGILAGIRIPQRLKNFELVIYERESGIGGTWYVNRYPTRWSSFYAPGHEILAYLQKTASKYHVEKYVKLQHELSGAEWDEENGKWLLKLTTPDGEVSDAVDVVLNCTGGLSNWNWPDIPGLHDFEGTLVHSAKWTLEKEAWEGKTVAVIGVGSSAIQIVPALQPKAAKVSNFVRGKTWISAPFASREISIRNPGGETHYFTEPEMKEFENTEYYTKFRHDLEDELNAVHGSTQRGHPIQHAAAAVFREAMLRKLAKKPWIAEHLIPDFPVACRRLTPGPGYLEALCEDNVEFVTENIARITPEGIETIDGQHRAFDIIVCATGYDTTYRPRCSIKGRNGVDLQDKWKDFPVNYLSVATDGFPNWFYALGPNSAVGSGSLLVLIEKEIDYLLKIVTKLQRERLKFVEVKKEAVEDFDEYSKTVYSVKCRSWYKMGKEEGRIAGLWPGSTLHALKVFGNPRWEDFNYESADKTHNRFYWLGNGWTIPERDEVGDRAWYLDEIDYPPGS</sequence>
<dbReference type="InterPro" id="IPR051209">
    <property type="entry name" value="FAD-bind_Monooxygenase_sf"/>
</dbReference>
<accession>A0AAV5ATD5</accession>
<dbReference type="GO" id="GO:0050660">
    <property type="term" value="F:flavin adenine dinucleotide binding"/>
    <property type="evidence" value="ECO:0007669"/>
    <property type="project" value="InterPro"/>
</dbReference>
<dbReference type="PANTHER" id="PTHR42877">
    <property type="entry name" value="L-ORNITHINE N(5)-MONOOXYGENASE-RELATED"/>
    <property type="match status" value="1"/>
</dbReference>
<evidence type="ECO:0000256" key="1">
    <source>
        <dbReference type="ARBA" id="ARBA00010139"/>
    </source>
</evidence>
<dbReference type="GO" id="GO:0004499">
    <property type="term" value="F:N,N-dimethylaniline monooxygenase activity"/>
    <property type="evidence" value="ECO:0007669"/>
    <property type="project" value="InterPro"/>
</dbReference>
<evidence type="ECO:0000256" key="4">
    <source>
        <dbReference type="ARBA" id="ARBA00023002"/>
    </source>
</evidence>
<evidence type="ECO:0000256" key="3">
    <source>
        <dbReference type="ARBA" id="ARBA00022827"/>
    </source>
</evidence>
<organism evidence="5 6">
    <name type="scientific">Clathrus columnatus</name>
    <dbReference type="NCBI Taxonomy" id="1419009"/>
    <lineage>
        <taxon>Eukaryota</taxon>
        <taxon>Fungi</taxon>
        <taxon>Dikarya</taxon>
        <taxon>Basidiomycota</taxon>
        <taxon>Agaricomycotina</taxon>
        <taxon>Agaricomycetes</taxon>
        <taxon>Phallomycetidae</taxon>
        <taxon>Phallales</taxon>
        <taxon>Clathraceae</taxon>
        <taxon>Clathrus</taxon>
    </lineage>
</organism>
<dbReference type="Proteomes" id="UP001050691">
    <property type="component" value="Unassembled WGS sequence"/>
</dbReference>
<name>A0AAV5ATD5_9AGAM</name>
<keyword evidence="3" id="KW-0274">FAD</keyword>
<keyword evidence="4" id="KW-0560">Oxidoreductase</keyword>